<dbReference type="Gene3D" id="3.40.30.10">
    <property type="entry name" value="Glutaredoxin"/>
    <property type="match status" value="1"/>
</dbReference>
<dbReference type="EMBL" id="JBHSHC010000082">
    <property type="protein sequence ID" value="MFC4767678.1"/>
    <property type="molecule type" value="Genomic_DNA"/>
</dbReference>
<proteinExistence type="inferred from homology"/>
<name>A0ABV9Q113_9BACL</name>
<keyword evidence="6" id="KW-1185">Reference proteome</keyword>
<dbReference type="InterPro" id="IPR036249">
    <property type="entry name" value="Thioredoxin-like_sf"/>
</dbReference>
<dbReference type="PANTHER" id="PTHR45663">
    <property type="entry name" value="GEO12009P1"/>
    <property type="match status" value="1"/>
</dbReference>
<dbReference type="InterPro" id="IPR013766">
    <property type="entry name" value="Thioredoxin_domain"/>
</dbReference>
<dbReference type="Pfam" id="PF00085">
    <property type="entry name" value="Thioredoxin"/>
    <property type="match status" value="1"/>
</dbReference>
<feature type="domain" description="Thioredoxin" evidence="4">
    <location>
        <begin position="1"/>
        <end position="67"/>
    </location>
</feature>
<comment type="caution">
    <text evidence="5">The sequence shown here is derived from an EMBL/GenBank/DDBJ whole genome shotgun (WGS) entry which is preliminary data.</text>
</comment>
<evidence type="ECO:0000259" key="4">
    <source>
        <dbReference type="Pfam" id="PF00085"/>
    </source>
</evidence>
<dbReference type="SUPFAM" id="SSF52833">
    <property type="entry name" value="Thioredoxin-like"/>
    <property type="match status" value="1"/>
</dbReference>
<dbReference type="PANTHER" id="PTHR45663:SF11">
    <property type="entry name" value="GEO12009P1"/>
    <property type="match status" value="1"/>
</dbReference>
<dbReference type="CDD" id="cd02947">
    <property type="entry name" value="TRX_family"/>
    <property type="match status" value="1"/>
</dbReference>
<evidence type="ECO:0000256" key="3">
    <source>
        <dbReference type="ARBA" id="ARBA00023284"/>
    </source>
</evidence>
<accession>A0ABV9Q113</accession>
<reference evidence="6" key="1">
    <citation type="journal article" date="2019" name="Int. J. Syst. Evol. Microbiol.">
        <title>The Global Catalogue of Microorganisms (GCM) 10K type strain sequencing project: providing services to taxonomists for standard genome sequencing and annotation.</title>
        <authorList>
            <consortium name="The Broad Institute Genomics Platform"/>
            <consortium name="The Broad Institute Genome Sequencing Center for Infectious Disease"/>
            <person name="Wu L."/>
            <person name="Ma J."/>
        </authorList>
    </citation>
    <scope>NUCLEOTIDE SEQUENCE [LARGE SCALE GENOMIC DNA]</scope>
    <source>
        <strain evidence="6">WYCCWR 12678</strain>
    </source>
</reference>
<organism evidence="5 6">
    <name type="scientific">Effusibacillus consociatus</name>
    <dbReference type="NCBI Taxonomy" id="1117041"/>
    <lineage>
        <taxon>Bacteria</taxon>
        <taxon>Bacillati</taxon>
        <taxon>Bacillota</taxon>
        <taxon>Bacilli</taxon>
        <taxon>Bacillales</taxon>
        <taxon>Alicyclobacillaceae</taxon>
        <taxon>Effusibacillus</taxon>
    </lineage>
</organism>
<dbReference type="Proteomes" id="UP001596002">
    <property type="component" value="Unassembled WGS sequence"/>
</dbReference>
<evidence type="ECO:0000313" key="6">
    <source>
        <dbReference type="Proteomes" id="UP001596002"/>
    </source>
</evidence>
<evidence type="ECO:0000256" key="2">
    <source>
        <dbReference type="ARBA" id="ARBA00023157"/>
    </source>
</evidence>
<comment type="similarity">
    <text evidence="1">Belongs to the thioredoxin family.</text>
</comment>
<gene>
    <name evidence="5" type="ORF">ACFO8Q_09935</name>
</gene>
<sequence length="67" mass="7572">MGPVVEKLEREYPNVNFVYVDSDDQPALPQRYGVLGLPTLILFKQGKPLDPLVGAQPETNIRTYIEK</sequence>
<dbReference type="RefSeq" id="WP_380025611.1">
    <property type="nucleotide sequence ID" value="NZ_JBHSHC010000082.1"/>
</dbReference>
<evidence type="ECO:0000313" key="5">
    <source>
        <dbReference type="EMBL" id="MFC4767678.1"/>
    </source>
</evidence>
<keyword evidence="2" id="KW-1015">Disulfide bond</keyword>
<keyword evidence="3" id="KW-0676">Redox-active center</keyword>
<protein>
    <submittedName>
        <fullName evidence="5">Thioredoxin family protein</fullName>
    </submittedName>
</protein>
<evidence type="ECO:0000256" key="1">
    <source>
        <dbReference type="ARBA" id="ARBA00008987"/>
    </source>
</evidence>